<dbReference type="VEuPathDB" id="VectorBase:GBRI028820"/>
<accession>A0A1A9WQW9</accession>
<protein>
    <submittedName>
        <fullName evidence="1">Uncharacterized protein</fullName>
    </submittedName>
</protein>
<evidence type="ECO:0000313" key="2">
    <source>
        <dbReference type="Proteomes" id="UP000091820"/>
    </source>
</evidence>
<name>A0A1A9WQW9_9MUSC</name>
<proteinExistence type="predicted"/>
<keyword evidence="2" id="KW-1185">Reference proteome</keyword>
<dbReference type="EnsemblMetazoa" id="GBRI028820-RA">
    <property type="protein sequence ID" value="GBRI028820-PA"/>
    <property type="gene ID" value="GBRI028820"/>
</dbReference>
<sequence>MDVVADSGQHCQTLNCEMMLEVYLRTGQLVKKHYQRLVYDSIYGMNMSAMFYSTRRQVTNFVFTFLLIKILKAFARCLIIDILINSSFTLKQCVKNVLPNLFLVTTTNNRSHGQCTAAGSWSVLASSKSNVDYS</sequence>
<reference evidence="2" key="1">
    <citation type="submission" date="2014-03" db="EMBL/GenBank/DDBJ databases">
        <authorList>
            <person name="Aksoy S."/>
            <person name="Warren W."/>
            <person name="Wilson R.K."/>
        </authorList>
    </citation>
    <scope>NUCLEOTIDE SEQUENCE [LARGE SCALE GENOMIC DNA]</scope>
    <source>
        <strain evidence="2">IAEA</strain>
    </source>
</reference>
<reference evidence="1" key="2">
    <citation type="submission" date="2020-05" db="UniProtKB">
        <authorList>
            <consortium name="EnsemblMetazoa"/>
        </authorList>
    </citation>
    <scope>IDENTIFICATION</scope>
    <source>
        <strain evidence="1">IAEA</strain>
    </source>
</reference>
<dbReference type="AlphaFoldDB" id="A0A1A9WQW9"/>
<dbReference type="Proteomes" id="UP000091820">
    <property type="component" value="Unassembled WGS sequence"/>
</dbReference>
<evidence type="ECO:0000313" key="1">
    <source>
        <dbReference type="EnsemblMetazoa" id="GBRI028820-PA"/>
    </source>
</evidence>
<organism evidence="1 2">
    <name type="scientific">Glossina brevipalpis</name>
    <dbReference type="NCBI Taxonomy" id="37001"/>
    <lineage>
        <taxon>Eukaryota</taxon>
        <taxon>Metazoa</taxon>
        <taxon>Ecdysozoa</taxon>
        <taxon>Arthropoda</taxon>
        <taxon>Hexapoda</taxon>
        <taxon>Insecta</taxon>
        <taxon>Pterygota</taxon>
        <taxon>Neoptera</taxon>
        <taxon>Endopterygota</taxon>
        <taxon>Diptera</taxon>
        <taxon>Brachycera</taxon>
        <taxon>Muscomorpha</taxon>
        <taxon>Hippoboscoidea</taxon>
        <taxon>Glossinidae</taxon>
        <taxon>Glossina</taxon>
    </lineage>
</organism>